<comment type="similarity">
    <text evidence="1 6">Belongs to the sigma-70 factor family. ECF subfamily.</text>
</comment>
<proteinExistence type="inferred from homology"/>
<dbReference type="InterPro" id="IPR013324">
    <property type="entry name" value="RNA_pol_sigma_r3/r4-like"/>
</dbReference>
<dbReference type="CDD" id="cd06171">
    <property type="entry name" value="Sigma70_r4"/>
    <property type="match status" value="1"/>
</dbReference>
<evidence type="ECO:0000256" key="1">
    <source>
        <dbReference type="ARBA" id="ARBA00010641"/>
    </source>
</evidence>
<dbReference type="Gene3D" id="1.10.10.10">
    <property type="entry name" value="Winged helix-like DNA-binding domain superfamily/Winged helix DNA-binding domain"/>
    <property type="match status" value="1"/>
</dbReference>
<feature type="domain" description="RNA polymerase sigma-70 region 2" evidence="7">
    <location>
        <begin position="55"/>
        <end position="121"/>
    </location>
</feature>
<keyword evidence="5 6" id="KW-0804">Transcription</keyword>
<evidence type="ECO:0000256" key="2">
    <source>
        <dbReference type="ARBA" id="ARBA00023015"/>
    </source>
</evidence>
<dbReference type="InterPro" id="IPR013249">
    <property type="entry name" value="RNA_pol_sigma70_r4_t2"/>
</dbReference>
<dbReference type="InterPro" id="IPR013325">
    <property type="entry name" value="RNA_pol_sigma_r2"/>
</dbReference>
<name>A0A2M8KJI4_9BACT</name>
<dbReference type="InterPro" id="IPR007627">
    <property type="entry name" value="RNA_pol_sigma70_r2"/>
</dbReference>
<reference evidence="10" key="1">
    <citation type="submission" date="2017-09" db="EMBL/GenBank/DDBJ databases">
        <title>Depth-based differentiation of microbial function through sediment-hosted aquifers and enrichment of novel symbionts in the deep terrestrial subsurface.</title>
        <authorList>
            <person name="Probst A.J."/>
            <person name="Ladd B."/>
            <person name="Jarett J.K."/>
            <person name="Geller-Mcgrath D.E."/>
            <person name="Sieber C.M.K."/>
            <person name="Emerson J.B."/>
            <person name="Anantharaman K."/>
            <person name="Thomas B.C."/>
            <person name="Malmstrom R."/>
            <person name="Stieglmeier M."/>
            <person name="Klingl A."/>
            <person name="Woyke T."/>
            <person name="Ryan C.M."/>
            <person name="Banfield J.F."/>
        </authorList>
    </citation>
    <scope>NUCLEOTIDE SEQUENCE [LARGE SCALE GENOMIC DNA]</scope>
</reference>
<evidence type="ECO:0000313" key="10">
    <source>
        <dbReference type="Proteomes" id="UP000231086"/>
    </source>
</evidence>
<dbReference type="SUPFAM" id="SSF88659">
    <property type="entry name" value="Sigma3 and sigma4 domains of RNA polymerase sigma factors"/>
    <property type="match status" value="1"/>
</dbReference>
<keyword evidence="4 6" id="KW-0238">DNA-binding</keyword>
<dbReference type="GO" id="GO:0016987">
    <property type="term" value="F:sigma factor activity"/>
    <property type="evidence" value="ECO:0007669"/>
    <property type="project" value="UniProtKB-KW"/>
</dbReference>
<gene>
    <name evidence="9" type="ORF">COU85_00165</name>
</gene>
<dbReference type="InterPro" id="IPR036388">
    <property type="entry name" value="WH-like_DNA-bd_sf"/>
</dbReference>
<dbReference type="PROSITE" id="PS01063">
    <property type="entry name" value="SIGMA70_ECF"/>
    <property type="match status" value="1"/>
</dbReference>
<dbReference type="Gene3D" id="1.10.1740.10">
    <property type="match status" value="1"/>
</dbReference>
<keyword evidence="3 6" id="KW-0731">Sigma factor</keyword>
<dbReference type="GO" id="GO:0003677">
    <property type="term" value="F:DNA binding"/>
    <property type="evidence" value="ECO:0007669"/>
    <property type="project" value="UniProtKB-KW"/>
</dbReference>
<dbReference type="SUPFAM" id="SSF88946">
    <property type="entry name" value="Sigma2 domain of RNA polymerase sigma factors"/>
    <property type="match status" value="1"/>
</dbReference>
<dbReference type="Proteomes" id="UP000231086">
    <property type="component" value="Unassembled WGS sequence"/>
</dbReference>
<evidence type="ECO:0000256" key="5">
    <source>
        <dbReference type="ARBA" id="ARBA00023163"/>
    </source>
</evidence>
<dbReference type="InterPro" id="IPR014284">
    <property type="entry name" value="RNA_pol_sigma-70_dom"/>
</dbReference>
<dbReference type="PANTHER" id="PTHR43133">
    <property type="entry name" value="RNA POLYMERASE ECF-TYPE SIGMA FACTO"/>
    <property type="match status" value="1"/>
</dbReference>
<accession>A0A2M8KJI4</accession>
<dbReference type="NCBIfam" id="TIGR02937">
    <property type="entry name" value="sigma70-ECF"/>
    <property type="match status" value="1"/>
</dbReference>
<feature type="domain" description="RNA polymerase sigma factor 70 region 4 type 2" evidence="8">
    <location>
        <begin position="157"/>
        <end position="208"/>
    </location>
</feature>
<dbReference type="Pfam" id="PF08281">
    <property type="entry name" value="Sigma70_r4_2"/>
    <property type="match status" value="1"/>
</dbReference>
<dbReference type="InterPro" id="IPR039425">
    <property type="entry name" value="RNA_pol_sigma-70-like"/>
</dbReference>
<keyword evidence="2 6" id="KW-0805">Transcription regulation</keyword>
<dbReference type="AlphaFoldDB" id="A0A2M8KJI4"/>
<sequence>MRSSVSNLRSATKSGKKRIIRYSLKMSIKKEKCVQKTDEQLVKLTLKNQDWFFCIVRRYEGKLLGYIRRISGVGQQEAEDVLQDVFLKIYQNLNDFDPDLKFSSWIYRITHNQVISNYRKIKARPQSIFVDNENIFDGIASGLDLNREVNLRELRKVIRRALTRIDKKYREVLILKFLEEKDYQEISDILKRPSGTVAAQIKRGKEKLKKELLTQNLL</sequence>
<comment type="caution">
    <text evidence="9">The sequence shown here is derived from an EMBL/GenBank/DDBJ whole genome shotgun (WGS) entry which is preliminary data.</text>
</comment>
<evidence type="ECO:0000259" key="7">
    <source>
        <dbReference type="Pfam" id="PF04542"/>
    </source>
</evidence>
<organism evidence="9 10">
    <name type="scientific">Candidatus Portnoybacteria bacterium CG10_big_fil_rev_8_21_14_0_10_44_7</name>
    <dbReference type="NCBI Taxonomy" id="1974816"/>
    <lineage>
        <taxon>Bacteria</taxon>
        <taxon>Candidatus Portnoyibacteriota</taxon>
    </lineage>
</organism>
<evidence type="ECO:0000256" key="3">
    <source>
        <dbReference type="ARBA" id="ARBA00023082"/>
    </source>
</evidence>
<evidence type="ECO:0000313" key="9">
    <source>
        <dbReference type="EMBL" id="PJE60087.1"/>
    </source>
</evidence>
<dbReference type="PANTHER" id="PTHR43133:SF8">
    <property type="entry name" value="RNA POLYMERASE SIGMA FACTOR HI_1459-RELATED"/>
    <property type="match status" value="1"/>
</dbReference>
<dbReference type="EMBL" id="PFEA01000004">
    <property type="protein sequence ID" value="PJE60087.1"/>
    <property type="molecule type" value="Genomic_DNA"/>
</dbReference>
<evidence type="ECO:0000256" key="6">
    <source>
        <dbReference type="RuleBase" id="RU000716"/>
    </source>
</evidence>
<evidence type="ECO:0000256" key="4">
    <source>
        <dbReference type="ARBA" id="ARBA00023125"/>
    </source>
</evidence>
<dbReference type="Pfam" id="PF04542">
    <property type="entry name" value="Sigma70_r2"/>
    <property type="match status" value="1"/>
</dbReference>
<protein>
    <recommendedName>
        <fullName evidence="6">RNA polymerase sigma factor</fullName>
    </recommendedName>
</protein>
<evidence type="ECO:0000259" key="8">
    <source>
        <dbReference type="Pfam" id="PF08281"/>
    </source>
</evidence>
<dbReference type="InterPro" id="IPR000838">
    <property type="entry name" value="RNA_pol_sigma70_ECF_CS"/>
</dbReference>
<dbReference type="GO" id="GO:0006352">
    <property type="term" value="P:DNA-templated transcription initiation"/>
    <property type="evidence" value="ECO:0007669"/>
    <property type="project" value="InterPro"/>
</dbReference>